<evidence type="ECO:0000313" key="4">
    <source>
        <dbReference type="Proteomes" id="UP000093199"/>
    </source>
</evidence>
<comment type="caution">
    <text evidence="3">The sequence shown here is derived from an EMBL/GenBank/DDBJ whole genome shotgun (WGS) entry which is preliminary data.</text>
</comment>
<dbReference type="PANTHER" id="PTHR43476">
    <property type="entry name" value="3-(3-HYDROXY-PHENYL)PROPIONATE/3-HYDROXYCINNAMIC ACID HYDROXYLASE"/>
    <property type="match status" value="1"/>
</dbReference>
<proteinExistence type="predicted"/>
<reference evidence="3 4" key="1">
    <citation type="submission" date="2016-07" db="EMBL/GenBank/DDBJ databases">
        <title>Caryophanon tenue genome sequencing.</title>
        <authorList>
            <person name="Verma A."/>
            <person name="Pal Y."/>
            <person name="Krishnamurthi S."/>
        </authorList>
    </citation>
    <scope>NUCLEOTIDE SEQUENCE [LARGE SCALE GENOMIC DNA]</scope>
    <source>
        <strain evidence="3 4">DSM 14152</strain>
    </source>
</reference>
<dbReference type="Proteomes" id="UP000093199">
    <property type="component" value="Unassembled WGS sequence"/>
</dbReference>
<dbReference type="GO" id="GO:0016491">
    <property type="term" value="F:oxidoreductase activity"/>
    <property type="evidence" value="ECO:0007669"/>
    <property type="project" value="UniProtKB-KW"/>
</dbReference>
<dbReference type="OrthoDB" id="9806565at2"/>
<dbReference type="InterPro" id="IPR002938">
    <property type="entry name" value="FAD-bd"/>
</dbReference>
<evidence type="ECO:0000256" key="1">
    <source>
        <dbReference type="ARBA" id="ARBA00023002"/>
    </source>
</evidence>
<sequence length="355" mass="39911">MHVQTLIVGAGPGGALLSYLLAKRGIHTLLLERTATLGQAFRGEHLNEEGEMILKKYDLYDAVEQIGCLPMTALRYWHNGQLIKELTTNTHFGIHVPQTHLLQAIIEKATAFDNFSYQLGTSVKELLQREDGSYYGVVAVKDGKTQTITCDLLIGADGRYSTVRKKAGIDVKIIKHGYDLLWARIPAPATWQPSIEFALMDDFQLSIFTQTANYIQIGWQIAEGTFKDVRNQPFEPFKQRLCETMPQLAETITAHLHSWKDFILLDVYSSEVETWQKDGLVFLGDAVHTMTPTGAYGLNCALRDADILGDIIAGERMDTISYTQCETMRKTQVKEIQQLQRQKEASFADAFVVFA</sequence>
<dbReference type="Gene3D" id="3.50.50.60">
    <property type="entry name" value="FAD/NAD(P)-binding domain"/>
    <property type="match status" value="1"/>
</dbReference>
<gene>
    <name evidence="3" type="ORF">A6M13_05945</name>
</gene>
<accession>A0A1C0Y710</accession>
<dbReference type="EMBL" id="MASJ01000039">
    <property type="protein sequence ID" value="OCS82940.1"/>
    <property type="molecule type" value="Genomic_DNA"/>
</dbReference>
<evidence type="ECO:0000259" key="2">
    <source>
        <dbReference type="Pfam" id="PF01494"/>
    </source>
</evidence>
<dbReference type="SUPFAM" id="SSF51905">
    <property type="entry name" value="FAD/NAD(P)-binding domain"/>
    <property type="match status" value="1"/>
</dbReference>
<feature type="domain" description="FAD-binding" evidence="2">
    <location>
        <begin position="3"/>
        <end position="313"/>
    </location>
</feature>
<dbReference type="Pfam" id="PF01494">
    <property type="entry name" value="FAD_binding_3"/>
    <property type="match status" value="1"/>
</dbReference>
<dbReference type="AlphaFoldDB" id="A0A1C0Y710"/>
<dbReference type="InterPro" id="IPR050631">
    <property type="entry name" value="PheA/TfdB_FAD_monoxygenase"/>
</dbReference>
<keyword evidence="1" id="KW-0560">Oxidoreductase</keyword>
<dbReference type="InterPro" id="IPR036188">
    <property type="entry name" value="FAD/NAD-bd_sf"/>
</dbReference>
<dbReference type="PANTHER" id="PTHR43476:SF5">
    <property type="entry name" value="FAD-DEPENDENT MONOOXYGENASE"/>
    <property type="match status" value="1"/>
</dbReference>
<dbReference type="GO" id="GO:0071949">
    <property type="term" value="F:FAD binding"/>
    <property type="evidence" value="ECO:0007669"/>
    <property type="project" value="InterPro"/>
</dbReference>
<evidence type="ECO:0000313" key="3">
    <source>
        <dbReference type="EMBL" id="OCS82940.1"/>
    </source>
</evidence>
<protein>
    <submittedName>
        <fullName evidence="3">FAD-binding protein</fullName>
    </submittedName>
</protein>
<dbReference type="PRINTS" id="PR00420">
    <property type="entry name" value="RNGMNOXGNASE"/>
</dbReference>
<dbReference type="RefSeq" id="WP_066547707.1">
    <property type="nucleotide sequence ID" value="NZ_MASJ01000039.1"/>
</dbReference>
<keyword evidence="4" id="KW-1185">Reference proteome</keyword>
<dbReference type="STRING" id="33978.A6M13_05945"/>
<organism evidence="3 4">
    <name type="scientific">Caryophanon tenue</name>
    <dbReference type="NCBI Taxonomy" id="33978"/>
    <lineage>
        <taxon>Bacteria</taxon>
        <taxon>Bacillati</taxon>
        <taxon>Bacillota</taxon>
        <taxon>Bacilli</taxon>
        <taxon>Bacillales</taxon>
        <taxon>Caryophanaceae</taxon>
        <taxon>Caryophanon</taxon>
    </lineage>
</organism>
<name>A0A1C0Y710_9BACL</name>